<name>A0A1Y1RLM0_9MICC</name>
<evidence type="ECO:0000313" key="4">
    <source>
        <dbReference type="EMBL" id="ORC15253.1"/>
    </source>
</evidence>
<dbReference type="InterPro" id="IPR050300">
    <property type="entry name" value="GDXG_lipolytic_enzyme"/>
</dbReference>
<feature type="domain" description="BD-FAE-like" evidence="3">
    <location>
        <begin position="34"/>
        <end position="268"/>
    </location>
</feature>
<dbReference type="Gene3D" id="3.40.50.1820">
    <property type="entry name" value="alpha/beta hydrolase"/>
    <property type="match status" value="1"/>
</dbReference>
<organism evidence="4 5">
    <name type="scientific">Rothia nasimurium</name>
    <dbReference type="NCBI Taxonomy" id="85336"/>
    <lineage>
        <taxon>Bacteria</taxon>
        <taxon>Bacillati</taxon>
        <taxon>Actinomycetota</taxon>
        <taxon>Actinomycetes</taxon>
        <taxon>Micrococcales</taxon>
        <taxon>Micrococcaceae</taxon>
        <taxon>Rothia</taxon>
    </lineage>
</organism>
<dbReference type="RefSeq" id="WP_083093703.1">
    <property type="nucleotide sequence ID" value="NZ_LXWF01000044.1"/>
</dbReference>
<evidence type="ECO:0000256" key="2">
    <source>
        <dbReference type="ARBA" id="ARBA00022801"/>
    </source>
</evidence>
<dbReference type="InterPro" id="IPR029058">
    <property type="entry name" value="AB_hydrolase_fold"/>
</dbReference>
<dbReference type="PROSITE" id="PS01173">
    <property type="entry name" value="LIPASE_GDXG_HIS"/>
    <property type="match status" value="1"/>
</dbReference>
<dbReference type="OrthoDB" id="9803828at2"/>
<dbReference type="GO" id="GO:0016787">
    <property type="term" value="F:hydrolase activity"/>
    <property type="evidence" value="ECO:0007669"/>
    <property type="project" value="UniProtKB-KW"/>
</dbReference>
<gene>
    <name evidence="4" type="ORF">A7979_07880</name>
</gene>
<dbReference type="InterPro" id="IPR002168">
    <property type="entry name" value="Lipase_GDXG_HIS_AS"/>
</dbReference>
<evidence type="ECO:0000256" key="1">
    <source>
        <dbReference type="ARBA" id="ARBA00010515"/>
    </source>
</evidence>
<dbReference type="EMBL" id="LXWF01000044">
    <property type="protein sequence ID" value="ORC15253.1"/>
    <property type="molecule type" value="Genomic_DNA"/>
</dbReference>
<evidence type="ECO:0000313" key="5">
    <source>
        <dbReference type="Proteomes" id="UP000192359"/>
    </source>
</evidence>
<dbReference type="Pfam" id="PF20434">
    <property type="entry name" value="BD-FAE"/>
    <property type="match status" value="1"/>
</dbReference>
<reference evidence="4 5" key="1">
    <citation type="submission" date="2016-05" db="EMBL/GenBank/DDBJ databases">
        <title>Draft genome sequence of a porcine commensal Rothia nasimurium.</title>
        <authorList>
            <person name="Gaiser R.A."/>
            <person name="Van Baarlen P."/>
            <person name="Wells J.M."/>
        </authorList>
    </citation>
    <scope>NUCLEOTIDE SEQUENCE [LARGE SCALE GENOMIC DNA]</scope>
    <source>
        <strain evidence="4 5">PT-32</strain>
    </source>
</reference>
<dbReference type="Proteomes" id="UP000192359">
    <property type="component" value="Unassembled WGS sequence"/>
</dbReference>
<comment type="caution">
    <text evidence="4">The sequence shown here is derived from an EMBL/GenBank/DDBJ whole genome shotgun (WGS) entry which is preliminary data.</text>
</comment>
<comment type="similarity">
    <text evidence="1">Belongs to the 'GDXG' lipolytic enzyme family.</text>
</comment>
<evidence type="ECO:0000259" key="3">
    <source>
        <dbReference type="Pfam" id="PF20434"/>
    </source>
</evidence>
<sequence length="310" mass="33493">MSVQPITPNLTGNYAGTTNPAHDYDFYPPATACESHQPAPLLIYVHGGAWRFGDKSSFLLADNGLHRVRERFAHAGFATASINYRLSHEALFPAQINDLKTAIRYFKARAQDFNIDPARIALAGGSAGGHLVQLAAATGHLQEPYLEGLSAPVLAARAMQGQPNASARCAVSIYGVSDLRTIFDDRVAWGFPRDHPEDDGAEWRLLGSTYPAPAGSQAEINWAKAHPIDYARTAQTTGERVHAPVYYLHGSGDTCVPPNQSVAAHRALSAAKIPTELTMIGGAEHADAAIYASDTVWERIIEWVRAQLAD</sequence>
<dbReference type="PANTHER" id="PTHR48081:SF13">
    <property type="entry name" value="ALPHA_BETA HYDROLASE"/>
    <property type="match status" value="1"/>
</dbReference>
<proteinExistence type="inferred from homology"/>
<accession>A0A1Y1RLM0</accession>
<keyword evidence="5" id="KW-1185">Reference proteome</keyword>
<protein>
    <recommendedName>
        <fullName evidence="3">BD-FAE-like domain-containing protein</fullName>
    </recommendedName>
</protein>
<dbReference type="PANTHER" id="PTHR48081">
    <property type="entry name" value="AB HYDROLASE SUPERFAMILY PROTEIN C4A8.06C"/>
    <property type="match status" value="1"/>
</dbReference>
<dbReference type="AlphaFoldDB" id="A0A1Y1RLM0"/>
<keyword evidence="2" id="KW-0378">Hydrolase</keyword>
<dbReference type="SUPFAM" id="SSF53474">
    <property type="entry name" value="alpha/beta-Hydrolases"/>
    <property type="match status" value="1"/>
</dbReference>
<dbReference type="InterPro" id="IPR049492">
    <property type="entry name" value="BD-FAE-like_dom"/>
</dbReference>